<gene>
    <name evidence="4" type="ORF">ROZALSC1DRAFT_2583</name>
</gene>
<evidence type="ECO:0000259" key="3">
    <source>
        <dbReference type="Pfam" id="PF22594"/>
    </source>
</evidence>
<dbReference type="GO" id="GO:0005525">
    <property type="term" value="F:GTP binding"/>
    <property type="evidence" value="ECO:0007669"/>
    <property type="project" value="UniProtKB-KW"/>
</dbReference>
<feature type="domain" description="GTP-eEF1A C-terminal" evidence="3">
    <location>
        <begin position="3"/>
        <end position="56"/>
    </location>
</feature>
<keyword evidence="1" id="KW-0547">Nucleotide-binding</keyword>
<dbReference type="Pfam" id="PF22594">
    <property type="entry name" value="GTP-eEF1A_C"/>
    <property type="match status" value="1"/>
</dbReference>
<protein>
    <recommendedName>
        <fullName evidence="3">GTP-eEF1A C-terminal domain-containing protein</fullName>
    </recommendedName>
</protein>
<dbReference type="SUPFAM" id="SSF50465">
    <property type="entry name" value="EF-Tu/eEF-1alpha/eIF2-gamma C-terminal domain"/>
    <property type="match status" value="1"/>
</dbReference>
<dbReference type="InterPro" id="IPR054696">
    <property type="entry name" value="GTP-eEF1A_C"/>
</dbReference>
<evidence type="ECO:0000313" key="4">
    <source>
        <dbReference type="EMBL" id="RKP17414.1"/>
    </source>
</evidence>
<dbReference type="AlphaFoldDB" id="A0A4P9YE19"/>
<organism evidence="4 5">
    <name type="scientific">Rozella allomycis (strain CSF55)</name>
    <dbReference type="NCBI Taxonomy" id="988480"/>
    <lineage>
        <taxon>Eukaryota</taxon>
        <taxon>Fungi</taxon>
        <taxon>Fungi incertae sedis</taxon>
        <taxon>Cryptomycota</taxon>
        <taxon>Cryptomycota incertae sedis</taxon>
        <taxon>Rozella</taxon>
    </lineage>
</organism>
<dbReference type="InterPro" id="IPR009001">
    <property type="entry name" value="Transl_elong_EF1A/Init_IF2_C"/>
</dbReference>
<evidence type="ECO:0000313" key="5">
    <source>
        <dbReference type="Proteomes" id="UP000281549"/>
    </source>
</evidence>
<feature type="non-terminal residue" evidence="4">
    <location>
        <position position="1"/>
    </location>
</feature>
<sequence length="60" mass="6564">GIKLESNPKALSTGDAALIRLVPTKPLCVEPFHKFPNLGRLAIRDQRQTIAVGVVKTVER</sequence>
<keyword evidence="2" id="KW-0342">GTP-binding</keyword>
<evidence type="ECO:0000256" key="1">
    <source>
        <dbReference type="ARBA" id="ARBA00022741"/>
    </source>
</evidence>
<dbReference type="EMBL" id="ML005853">
    <property type="protein sequence ID" value="RKP17414.1"/>
    <property type="molecule type" value="Genomic_DNA"/>
</dbReference>
<dbReference type="Gene3D" id="2.40.30.10">
    <property type="entry name" value="Translation factors"/>
    <property type="match status" value="1"/>
</dbReference>
<feature type="non-terminal residue" evidence="4">
    <location>
        <position position="60"/>
    </location>
</feature>
<dbReference type="Proteomes" id="UP000281549">
    <property type="component" value="Unassembled WGS sequence"/>
</dbReference>
<accession>A0A4P9YE19</accession>
<name>A0A4P9YE19_ROZAC</name>
<proteinExistence type="predicted"/>
<evidence type="ECO:0000256" key="2">
    <source>
        <dbReference type="ARBA" id="ARBA00023134"/>
    </source>
</evidence>
<reference evidence="5" key="1">
    <citation type="journal article" date="2018" name="Nat. Microbiol.">
        <title>Leveraging single-cell genomics to expand the fungal tree of life.</title>
        <authorList>
            <person name="Ahrendt S.R."/>
            <person name="Quandt C.A."/>
            <person name="Ciobanu D."/>
            <person name="Clum A."/>
            <person name="Salamov A."/>
            <person name="Andreopoulos B."/>
            <person name="Cheng J.F."/>
            <person name="Woyke T."/>
            <person name="Pelin A."/>
            <person name="Henrissat B."/>
            <person name="Reynolds N.K."/>
            <person name="Benny G.L."/>
            <person name="Smith M.E."/>
            <person name="James T.Y."/>
            <person name="Grigoriev I.V."/>
        </authorList>
    </citation>
    <scope>NUCLEOTIDE SEQUENCE [LARGE SCALE GENOMIC DNA]</scope>
    <source>
        <strain evidence="5">CSF55</strain>
    </source>
</reference>
<dbReference type="PANTHER" id="PTHR44830">
    <property type="entry name" value="ELONGATION FACTOR 1 ALPHA"/>
    <property type="match status" value="1"/>
</dbReference>
<dbReference type="PANTHER" id="PTHR44830:SF1">
    <property type="entry name" value="TR-TYPE G DOMAIN-CONTAINING PROTEIN"/>
    <property type="match status" value="1"/>
</dbReference>